<dbReference type="RefSeq" id="WP_081130342.1">
    <property type="nucleotide sequence ID" value="NZ_LDOS01000005.1"/>
</dbReference>
<dbReference type="Pfam" id="PF14690">
    <property type="entry name" value="Zn_ribbon_ISL3"/>
    <property type="match status" value="1"/>
</dbReference>
<accession>A0A4S3KRF3</accession>
<evidence type="ECO:0000259" key="1">
    <source>
        <dbReference type="Pfam" id="PF01610"/>
    </source>
</evidence>
<dbReference type="EMBL" id="MWQO01000008">
    <property type="protein sequence ID" value="THD11665.1"/>
    <property type="molecule type" value="Genomic_DNA"/>
</dbReference>
<dbReference type="Pfam" id="PF13542">
    <property type="entry name" value="HTH_Tnp_ISL3"/>
    <property type="match status" value="1"/>
</dbReference>
<dbReference type="Pfam" id="PF01610">
    <property type="entry name" value="DDE_Tnp_ISL3"/>
    <property type="match status" value="1"/>
</dbReference>
<gene>
    <name evidence="4" type="ORF">B1806_02720</name>
</gene>
<dbReference type="NCBIfam" id="NF033550">
    <property type="entry name" value="transpos_ISL3"/>
    <property type="match status" value="1"/>
</dbReference>
<dbReference type="InterPro" id="IPR029261">
    <property type="entry name" value="Transposase_Znf"/>
</dbReference>
<protein>
    <submittedName>
        <fullName evidence="4">ISL3 family transposase</fullName>
    </submittedName>
</protein>
<feature type="domain" description="Transposase IS204/IS1001/IS1096/IS1165 DDE" evidence="1">
    <location>
        <begin position="155"/>
        <end position="388"/>
    </location>
</feature>
<dbReference type="InterPro" id="IPR032877">
    <property type="entry name" value="Transposase_HTH"/>
</dbReference>
<feature type="domain" description="Transposase IS204/IS1001/IS1096/IS1165 zinc-finger" evidence="3">
    <location>
        <begin position="41"/>
        <end position="84"/>
    </location>
</feature>
<keyword evidence="5" id="KW-1185">Reference proteome</keyword>
<dbReference type="OrthoDB" id="9795682at2"/>
<evidence type="ECO:0000313" key="5">
    <source>
        <dbReference type="Proteomes" id="UP000307749"/>
    </source>
</evidence>
<reference evidence="4 5" key="1">
    <citation type="submission" date="2017-02" db="EMBL/GenBank/DDBJ databases">
        <title>Whole genome sequencing of Metallibacterium scheffleri DSM 24874 (T).</title>
        <authorList>
            <person name="Kumar S."/>
            <person name="Patil P."/>
            <person name="Patil P.B."/>
        </authorList>
    </citation>
    <scope>NUCLEOTIDE SEQUENCE [LARGE SCALE GENOMIC DNA]</scope>
    <source>
        <strain evidence="4 5">DSM 24874</strain>
    </source>
</reference>
<dbReference type="InterPro" id="IPR002560">
    <property type="entry name" value="Transposase_DDE"/>
</dbReference>
<comment type="caution">
    <text evidence="4">The sequence shown here is derived from an EMBL/GenBank/DDBJ whole genome shotgun (WGS) entry which is preliminary data.</text>
</comment>
<dbReference type="AlphaFoldDB" id="A0A4S3KRF3"/>
<feature type="domain" description="Transposase IS204/IS1001/IS1096/IS1165 helix-turn-helix" evidence="2">
    <location>
        <begin position="91"/>
        <end position="140"/>
    </location>
</feature>
<sequence length="414" mass="46318">MEKLFTQALGLTSPWSVTSVDFSPTDGRIDFVVACDEQRLPCPKCGSAEQPIHDRLERTWQHLNFFQFKAFIRAGLPRVACSSCGKITQVEAPWTRQGSGFTLLMEAFIVALCREMPMAAVARMLGTTGDRIARVLDYHVAQARAQEVHAEVTQLAVDERSARRGQRFVTLFHDPAERRLLFATPGRKAATFAAFTEDFSAHGGDPGAIETVSMDMSKAYQAGARKHCPNATLCFDPFHVVALANEALQQVRRAEVKEVPDLKGSRWALLKDAKGWTMNQITLMHHLQRTTLKTARAWRLKEALRDIFATATDAVDAQTRLTAWVSWARRSRLPAFKRLGATILNHLEGIVEHFRTGLSNGFVEAMNGLIQAAKARARGYATDHRLITMCYLICGKLKHLPTNPWMNPYIQTAK</sequence>
<name>A0A4S3KRF3_9GAMM</name>
<dbReference type="InterPro" id="IPR047951">
    <property type="entry name" value="Transpos_ISL3"/>
</dbReference>
<evidence type="ECO:0000259" key="3">
    <source>
        <dbReference type="Pfam" id="PF14690"/>
    </source>
</evidence>
<dbReference type="Proteomes" id="UP000307749">
    <property type="component" value="Unassembled WGS sequence"/>
</dbReference>
<evidence type="ECO:0000313" key="4">
    <source>
        <dbReference type="EMBL" id="THD11665.1"/>
    </source>
</evidence>
<dbReference type="PANTHER" id="PTHR33498:SF1">
    <property type="entry name" value="TRANSPOSASE FOR INSERTION SEQUENCE ELEMENT IS1557"/>
    <property type="match status" value="1"/>
</dbReference>
<evidence type="ECO:0000259" key="2">
    <source>
        <dbReference type="Pfam" id="PF13542"/>
    </source>
</evidence>
<proteinExistence type="predicted"/>
<dbReference type="PANTHER" id="PTHR33498">
    <property type="entry name" value="TRANSPOSASE FOR INSERTION SEQUENCE ELEMENT IS1557"/>
    <property type="match status" value="1"/>
</dbReference>
<organism evidence="4 5">
    <name type="scientific">Metallibacterium scheffleri</name>
    <dbReference type="NCBI Taxonomy" id="993689"/>
    <lineage>
        <taxon>Bacteria</taxon>
        <taxon>Pseudomonadati</taxon>
        <taxon>Pseudomonadota</taxon>
        <taxon>Gammaproteobacteria</taxon>
        <taxon>Lysobacterales</taxon>
        <taxon>Rhodanobacteraceae</taxon>
        <taxon>Metallibacterium</taxon>
    </lineage>
</organism>